<gene>
    <name evidence="1" type="ORF">PRVXT_001297</name>
</gene>
<accession>A0AAU7VPW8</accession>
<evidence type="ECO:0000313" key="1">
    <source>
        <dbReference type="EMBL" id="XBX76121.1"/>
    </source>
</evidence>
<reference evidence="1" key="2">
    <citation type="submission" date="2024-06" db="EMBL/GenBank/DDBJ databases">
        <authorList>
            <person name="Petrova K.O."/>
            <person name="Toshchakov S.V."/>
            <person name="Boltjanskaja Y.V."/>
            <person name="Kevbrin V."/>
        </authorList>
    </citation>
    <scope>NUCLEOTIDE SEQUENCE</scope>
    <source>
        <strain evidence="1">Z-910T</strain>
    </source>
</reference>
<reference evidence="1" key="1">
    <citation type="journal article" date="2013" name="Extremophiles">
        <title>Proteinivorax tanatarense gen. nov., sp. nov., an anaerobic, haloalkaliphilic, proteolytic bacterium isolated from a decaying algal bloom, and proposal of Proteinivoraceae fam. nov.</title>
        <authorList>
            <person name="Kevbrin V."/>
            <person name="Boltyanskaya Y."/>
            <person name="Zhilina T."/>
            <person name="Kolganova T."/>
            <person name="Lavrentjeva E."/>
            <person name="Kuznetsov B."/>
        </authorList>
    </citation>
    <scope>NUCLEOTIDE SEQUENCE</scope>
    <source>
        <strain evidence="1">Z-910T</strain>
    </source>
</reference>
<dbReference type="EMBL" id="CP158367">
    <property type="protein sequence ID" value="XBX76121.1"/>
    <property type="molecule type" value="Genomic_DNA"/>
</dbReference>
<dbReference type="RefSeq" id="WP_350344855.1">
    <property type="nucleotide sequence ID" value="NZ_CP158367.1"/>
</dbReference>
<organism evidence="1">
    <name type="scientific">Proteinivorax tanatarense</name>
    <dbReference type="NCBI Taxonomy" id="1260629"/>
    <lineage>
        <taxon>Bacteria</taxon>
        <taxon>Bacillati</taxon>
        <taxon>Bacillota</taxon>
        <taxon>Clostridia</taxon>
        <taxon>Eubacteriales</taxon>
        <taxon>Proteinivoracaceae</taxon>
        <taxon>Proteinivorax</taxon>
    </lineage>
</organism>
<sequence length="45" mass="5185">MKHKLSYYAIILASIPTLINNIDVVYAYNCDNFFTEITQVVIKGF</sequence>
<protein>
    <submittedName>
        <fullName evidence="1">Uncharacterized protein</fullName>
    </submittedName>
</protein>
<name>A0AAU7VPW8_9FIRM</name>
<proteinExistence type="predicted"/>
<dbReference type="AlphaFoldDB" id="A0AAU7VPW8"/>